<dbReference type="Proteomes" id="UP000190626">
    <property type="component" value="Unassembled WGS sequence"/>
</dbReference>
<protein>
    <submittedName>
        <fullName evidence="3">ABC transporter substrate-binding protein</fullName>
    </submittedName>
</protein>
<dbReference type="OrthoDB" id="2640066at2"/>
<sequence>MKNIQVKVSLILSSVLMSGMLLAACTNNGTISSINTSETLQSAAGSKEQEVSLKFYFAGDRKAATDEVWSAVSNHVKSKGLNVKFDINFIPLGDFKEKMLVMAAAGDTWDMNFDGSWLSYNLMAAKDAYMGLNELLPKYAPNLYKKYQDQGTLAAATVQGQIVGLPWTMRMNQRQFALWRSDMTEIANINPAPNSIKTIEDVDHLLYQIKQAYPNEKIVRVGSRVIYQLRDEWVDLGFHKLGFYLNDPKVTIKPVEQQPFYKEAAAMTKKWYDDGIINRDAMIDKEDGAIQWRNGKSLIGWSSHEWVKANQGFADPSYKIQSSLLYPDKKYVNRTALANVVAINKNSRNPDRVLRFLDMLETDQTLYDLVQYGIEGKTYEIKNEGAEYPEGMKNTTSNYMEWGGQWALWKPQFMRPDPSYDKDFWTKEAEFASQPNNINSPLDGLFIIEDKIKNLLAKRDQAVTEFDRPIEYGNIKSLDAVDSYIEKQKANGLDEIIEEVQKQVDVFLAAKK</sequence>
<proteinExistence type="predicted"/>
<dbReference type="Gene3D" id="3.40.190.10">
    <property type="entry name" value="Periplasmic binding protein-like II"/>
    <property type="match status" value="2"/>
</dbReference>
<reference evidence="4" key="1">
    <citation type="submission" date="2016-07" db="EMBL/GenBank/DDBJ databases">
        <authorList>
            <person name="Florea S."/>
            <person name="Webb J.S."/>
            <person name="Jaromczyk J."/>
            <person name="Schardl C.L."/>
        </authorList>
    </citation>
    <scope>NUCLEOTIDE SEQUENCE [LARGE SCALE GENOMIC DNA]</scope>
    <source>
        <strain evidence="4">CY1</strain>
    </source>
</reference>
<feature type="domain" description="DUF3502" evidence="2">
    <location>
        <begin position="450"/>
        <end position="509"/>
    </location>
</feature>
<keyword evidence="4" id="KW-1185">Reference proteome</keyword>
<evidence type="ECO:0000313" key="3">
    <source>
        <dbReference type="EMBL" id="OPH55979.1"/>
    </source>
</evidence>
<dbReference type="PROSITE" id="PS51257">
    <property type="entry name" value="PROKAR_LIPOPROTEIN"/>
    <property type="match status" value="1"/>
</dbReference>
<dbReference type="InterPro" id="IPR022627">
    <property type="entry name" value="DUF3502"/>
</dbReference>
<evidence type="ECO:0000256" key="1">
    <source>
        <dbReference type="SAM" id="SignalP"/>
    </source>
</evidence>
<dbReference type="Pfam" id="PF12010">
    <property type="entry name" value="DUF3502"/>
    <property type="match status" value="1"/>
</dbReference>
<evidence type="ECO:0000313" key="4">
    <source>
        <dbReference type="Proteomes" id="UP000190626"/>
    </source>
</evidence>
<name>A0A1V4HH23_9BACL</name>
<organism evidence="3 4">
    <name type="scientific">Paenibacillus ferrarius</name>
    <dbReference type="NCBI Taxonomy" id="1469647"/>
    <lineage>
        <taxon>Bacteria</taxon>
        <taxon>Bacillati</taxon>
        <taxon>Bacillota</taxon>
        <taxon>Bacilli</taxon>
        <taxon>Bacillales</taxon>
        <taxon>Paenibacillaceae</taxon>
        <taxon>Paenibacillus</taxon>
    </lineage>
</organism>
<dbReference type="RefSeq" id="WP_079414481.1">
    <property type="nucleotide sequence ID" value="NZ_MBTG01000018.1"/>
</dbReference>
<feature type="signal peptide" evidence="1">
    <location>
        <begin position="1"/>
        <end position="23"/>
    </location>
</feature>
<dbReference type="AlphaFoldDB" id="A0A1V4HH23"/>
<dbReference type="PANTHER" id="PTHR43649:SF17">
    <property type="entry name" value="ABC TRANSPORTER SOLUTE BINDING PROTEIN-SUGAR TRANSPORT"/>
    <property type="match status" value="1"/>
</dbReference>
<accession>A0A1V4HH23</accession>
<evidence type="ECO:0000259" key="2">
    <source>
        <dbReference type="Pfam" id="PF12010"/>
    </source>
</evidence>
<feature type="chain" id="PRO_5013138770" evidence="1">
    <location>
        <begin position="24"/>
        <end position="512"/>
    </location>
</feature>
<gene>
    <name evidence="3" type="ORF">BC351_29225</name>
</gene>
<keyword evidence="1" id="KW-0732">Signal</keyword>
<dbReference type="InterPro" id="IPR050490">
    <property type="entry name" value="Bact_solute-bd_prot1"/>
</dbReference>
<dbReference type="STRING" id="1469647.BC351_29225"/>
<dbReference type="EMBL" id="MBTG01000018">
    <property type="protein sequence ID" value="OPH55979.1"/>
    <property type="molecule type" value="Genomic_DNA"/>
</dbReference>
<comment type="caution">
    <text evidence="3">The sequence shown here is derived from an EMBL/GenBank/DDBJ whole genome shotgun (WGS) entry which is preliminary data.</text>
</comment>
<dbReference type="PANTHER" id="PTHR43649">
    <property type="entry name" value="ARABINOSE-BINDING PROTEIN-RELATED"/>
    <property type="match status" value="1"/>
</dbReference>
<dbReference type="SUPFAM" id="SSF53850">
    <property type="entry name" value="Periplasmic binding protein-like II"/>
    <property type="match status" value="1"/>
</dbReference>